<feature type="transmembrane region" description="Helical" evidence="1">
    <location>
        <begin position="89"/>
        <end position="106"/>
    </location>
</feature>
<feature type="transmembrane region" description="Helical" evidence="1">
    <location>
        <begin position="55"/>
        <end position="77"/>
    </location>
</feature>
<feature type="transmembrane region" description="Helical" evidence="1">
    <location>
        <begin position="258"/>
        <end position="280"/>
    </location>
</feature>
<keyword evidence="1" id="KW-0812">Transmembrane</keyword>
<dbReference type="Proteomes" id="UP000652847">
    <property type="component" value="Unassembled WGS sequence"/>
</dbReference>
<evidence type="ECO:0000256" key="1">
    <source>
        <dbReference type="SAM" id="Phobius"/>
    </source>
</evidence>
<feature type="transmembrane region" description="Helical" evidence="1">
    <location>
        <begin position="6"/>
        <end position="23"/>
    </location>
</feature>
<feature type="transmembrane region" description="Helical" evidence="1">
    <location>
        <begin position="153"/>
        <end position="171"/>
    </location>
</feature>
<dbReference type="AlphaFoldDB" id="A0A8I0AEZ7"/>
<dbReference type="RefSeq" id="WP_186901790.1">
    <property type="nucleotide sequence ID" value="NZ_JACOOT010000037.1"/>
</dbReference>
<feature type="transmembrane region" description="Helical" evidence="1">
    <location>
        <begin position="121"/>
        <end position="141"/>
    </location>
</feature>
<protein>
    <recommendedName>
        <fullName evidence="4">DUF2975 domain-containing protein</fullName>
    </recommendedName>
</protein>
<proteinExistence type="predicted"/>
<accession>A0A8I0AEZ7</accession>
<evidence type="ECO:0000313" key="2">
    <source>
        <dbReference type="EMBL" id="MBC5652511.1"/>
    </source>
</evidence>
<sequence length="325" mass="36544">MKEKHLLTLLSIEAAACVLFCILQRSVSGFFSTIVAFPFEQLGVGLRALSLSGGAGNAAAILFYVLLSLIPAGIWLILKKKQKTMPIDFTLFLLSVLLFVVLYYMINPGLMGFAVPGTGKWSLGSTFYSVLLGYLLIRALLKYRNAGAKKLQEGLWLLLGAVNIVLVYGIFGQELGSLLLNLETVQKGNTGITLSDGFFAYSNLNTTYLFLFLRFVIRILPYVLNIIIVFLARRLLTAMREDLYREESVKTADKLARFCMWTLIVTIGLDAGFNLLQLFFQRQLYQMDYVVTVPVFSLAFVLAVLLFARYIREMQRLKADNDLFI</sequence>
<evidence type="ECO:0008006" key="4">
    <source>
        <dbReference type="Google" id="ProtNLM"/>
    </source>
</evidence>
<keyword evidence="1" id="KW-1133">Transmembrane helix</keyword>
<keyword evidence="3" id="KW-1185">Reference proteome</keyword>
<keyword evidence="1" id="KW-0472">Membrane</keyword>
<reference evidence="2 3" key="1">
    <citation type="submission" date="2020-08" db="EMBL/GenBank/DDBJ databases">
        <title>Genome public.</title>
        <authorList>
            <person name="Liu C."/>
            <person name="Sun Q."/>
        </authorList>
    </citation>
    <scope>NUCLEOTIDE SEQUENCE [LARGE SCALE GENOMIC DNA]</scope>
    <source>
        <strain evidence="2 3">BX17</strain>
    </source>
</reference>
<name>A0A8I0AEZ7_9FIRM</name>
<feature type="transmembrane region" description="Helical" evidence="1">
    <location>
        <begin position="286"/>
        <end position="308"/>
    </location>
</feature>
<gene>
    <name evidence="2" type="ORF">H8S54_15695</name>
</gene>
<dbReference type="EMBL" id="JACOOT010000037">
    <property type="protein sequence ID" value="MBC5652511.1"/>
    <property type="molecule type" value="Genomic_DNA"/>
</dbReference>
<organism evidence="2 3">
    <name type="scientific">Blautia segnis</name>
    <dbReference type="NCBI Taxonomy" id="2763030"/>
    <lineage>
        <taxon>Bacteria</taxon>
        <taxon>Bacillati</taxon>
        <taxon>Bacillota</taxon>
        <taxon>Clostridia</taxon>
        <taxon>Lachnospirales</taxon>
        <taxon>Lachnospiraceae</taxon>
        <taxon>Blautia</taxon>
    </lineage>
</organism>
<evidence type="ECO:0000313" key="3">
    <source>
        <dbReference type="Proteomes" id="UP000652847"/>
    </source>
</evidence>
<comment type="caution">
    <text evidence="2">The sequence shown here is derived from an EMBL/GenBank/DDBJ whole genome shotgun (WGS) entry which is preliminary data.</text>
</comment>
<feature type="transmembrane region" description="Helical" evidence="1">
    <location>
        <begin position="208"/>
        <end position="232"/>
    </location>
</feature>